<dbReference type="PIRSF" id="PIRSF015853">
    <property type="entry name" value="Pep_DppA"/>
    <property type="match status" value="1"/>
</dbReference>
<dbReference type="Proteomes" id="UP000295500">
    <property type="component" value="Unassembled WGS sequence"/>
</dbReference>
<keyword evidence="2" id="KW-0862">Zinc</keyword>
<feature type="binding site" evidence="2">
    <location>
        <position position="8"/>
    </location>
    <ligand>
        <name>Zn(2+)</name>
        <dbReference type="ChEBI" id="CHEBI:29105"/>
        <label>2</label>
    </ligand>
</feature>
<feature type="binding site" evidence="2">
    <location>
        <position position="60"/>
    </location>
    <ligand>
        <name>Zn(2+)</name>
        <dbReference type="ChEBI" id="CHEBI:29105"/>
        <label>2</label>
    </ligand>
</feature>
<dbReference type="GO" id="GO:0046872">
    <property type="term" value="F:metal ion binding"/>
    <property type="evidence" value="ECO:0007669"/>
    <property type="project" value="UniProtKB-KW"/>
</dbReference>
<dbReference type="Gene3D" id="3.30.1360.130">
    <property type="entry name" value="Dipeptide transport protein"/>
    <property type="match status" value="1"/>
</dbReference>
<reference evidence="3 4" key="1">
    <citation type="submission" date="2019-03" db="EMBL/GenBank/DDBJ databases">
        <title>Genomic Encyclopedia of Type Strains, Phase IV (KMG-IV): sequencing the most valuable type-strain genomes for metagenomic binning, comparative biology and taxonomic classification.</title>
        <authorList>
            <person name="Goeker M."/>
        </authorList>
    </citation>
    <scope>NUCLEOTIDE SEQUENCE [LARGE SCALE GENOMIC DNA]</scope>
    <source>
        <strain evidence="3 4">DSM 28287</strain>
    </source>
</reference>
<keyword evidence="4" id="KW-1185">Reference proteome</keyword>
<dbReference type="Pfam" id="PF04951">
    <property type="entry name" value="Peptidase_M55"/>
    <property type="match status" value="1"/>
</dbReference>
<evidence type="ECO:0000256" key="2">
    <source>
        <dbReference type="PIRSR" id="PIRSR015853-2"/>
    </source>
</evidence>
<dbReference type="Gene3D" id="3.40.50.10780">
    <property type="entry name" value="Dipeptide transport protein"/>
    <property type="match status" value="1"/>
</dbReference>
<evidence type="ECO:0000313" key="4">
    <source>
        <dbReference type="Proteomes" id="UP000295500"/>
    </source>
</evidence>
<dbReference type="EMBL" id="SNXO01000009">
    <property type="protein sequence ID" value="TDP57941.1"/>
    <property type="molecule type" value="Genomic_DNA"/>
</dbReference>
<dbReference type="OrthoDB" id="9785420at2"/>
<gene>
    <name evidence="3" type="ORF">EV211_10951</name>
</gene>
<name>A0A4R6Q6V9_9FIRM</name>
<dbReference type="RefSeq" id="WP_133528100.1">
    <property type="nucleotide sequence ID" value="NZ_SNXO01000009.1"/>
</dbReference>
<feature type="binding site" evidence="2">
    <location>
        <position position="8"/>
    </location>
    <ligand>
        <name>Zn(2+)</name>
        <dbReference type="ChEBI" id="CHEBI:29105"/>
        <label>1</label>
    </ligand>
</feature>
<dbReference type="InterPro" id="IPR007035">
    <property type="entry name" value="Peptidase_M55"/>
</dbReference>
<proteinExistence type="predicted"/>
<keyword evidence="2" id="KW-0479">Metal-binding</keyword>
<organism evidence="3 4">
    <name type="scientific">Aminicella lysinilytica</name>
    <dbReference type="NCBI Taxonomy" id="433323"/>
    <lineage>
        <taxon>Bacteria</taxon>
        <taxon>Bacillati</taxon>
        <taxon>Bacillota</taxon>
        <taxon>Clostridia</taxon>
        <taxon>Peptostreptococcales</taxon>
        <taxon>Anaerovoracaceae</taxon>
        <taxon>Aminicella</taxon>
    </lineage>
</organism>
<sequence length="264" mass="28991">MKVYLSADIEGINNVTAWDETELNLPDHQQASRLMTDEVLAACRGAIKAGADEILLKDGHDSARNIIIDELPEEVRIMRGWANTPESMMAAIDSSFDAAIYIGYHAGAGYNGNPLSHTMDLSNNYIKINGRRISEFDMNAYVAAYYGVPSVFISGDEQVCSLAKELVPEIGTCGVKYGIGNATFSIAPSLACKKIEAGVCAALANRDKCLPVTPDHFDMEINFKECVHALRSSFYPGAEQLDERTVLYRGKDIQDMMAARMFML</sequence>
<evidence type="ECO:0000313" key="3">
    <source>
        <dbReference type="EMBL" id="TDP57941.1"/>
    </source>
</evidence>
<dbReference type="SUPFAM" id="SSF63992">
    <property type="entry name" value="Dipeptide transport protein"/>
    <property type="match status" value="1"/>
</dbReference>
<evidence type="ECO:0000256" key="1">
    <source>
        <dbReference type="PIRSR" id="PIRSR015853-1"/>
    </source>
</evidence>
<comment type="caution">
    <text evidence="3">The sequence shown here is derived from an EMBL/GenBank/DDBJ whole genome shotgun (WGS) entry which is preliminary data.</text>
</comment>
<dbReference type="InterPro" id="IPR036177">
    <property type="entry name" value="Peptidase_M55_sf"/>
</dbReference>
<dbReference type="AlphaFoldDB" id="A0A4R6Q6V9"/>
<protein>
    <submittedName>
        <fullName evidence="3">D-amino peptidase</fullName>
    </submittedName>
</protein>
<feature type="binding site" evidence="2">
    <location>
        <position position="105"/>
    </location>
    <ligand>
        <name>Zn(2+)</name>
        <dbReference type="ChEBI" id="CHEBI:29105"/>
        <label>2</label>
    </ligand>
</feature>
<accession>A0A4R6Q6V9</accession>
<dbReference type="InterPro" id="IPR027476">
    <property type="entry name" value="DppA_N"/>
</dbReference>
<feature type="binding site" evidence="2">
    <location>
        <position position="135"/>
    </location>
    <ligand>
        <name>Zn(2+)</name>
        <dbReference type="ChEBI" id="CHEBI:29105"/>
        <label>2</label>
    </ligand>
</feature>
<feature type="binding site" evidence="2">
    <location>
        <position position="10"/>
    </location>
    <ligand>
        <name>Zn(2+)</name>
        <dbReference type="ChEBI" id="CHEBI:29105"/>
        <label>1</label>
    </ligand>
</feature>
<feature type="active site" description="Nucleophile" evidence="1">
    <location>
        <position position="117"/>
    </location>
</feature>
<dbReference type="CDD" id="cd08770">
    <property type="entry name" value="DAP_dppA_3"/>
    <property type="match status" value="1"/>
</dbReference>